<evidence type="ECO:0000313" key="3">
    <source>
        <dbReference type="Proteomes" id="UP000092445"/>
    </source>
</evidence>
<proteinExistence type="predicted"/>
<keyword evidence="1" id="KW-0812">Transmembrane</keyword>
<feature type="transmembrane region" description="Helical" evidence="1">
    <location>
        <begin position="83"/>
        <end position="110"/>
    </location>
</feature>
<reference evidence="2" key="2">
    <citation type="submission" date="2020-05" db="UniProtKB">
        <authorList>
            <consortium name="EnsemblMetazoa"/>
        </authorList>
    </citation>
    <scope>IDENTIFICATION</scope>
    <source>
        <strain evidence="2">IAEA</strain>
    </source>
</reference>
<dbReference type="Proteomes" id="UP000092445">
    <property type="component" value="Unassembled WGS sequence"/>
</dbReference>
<evidence type="ECO:0000256" key="1">
    <source>
        <dbReference type="SAM" id="Phobius"/>
    </source>
</evidence>
<keyword evidence="3" id="KW-1185">Reference proteome</keyword>
<evidence type="ECO:0000313" key="2">
    <source>
        <dbReference type="EnsemblMetazoa" id="GPAI014887-PA"/>
    </source>
</evidence>
<sequence length="168" mass="17768">MRYDVEVLNSCCSAVIKGDEASRFVFFTISMLPAVLVELLVTIVVAIVLVVITLGFFVVVLMGFGVVVVVAVVVVAAVVVGVIVVLVVVGAAVVVVVVVLVVVVVIGFFLNEAITIASIIHIPKSLGQADIVHEYNDRVNHSLQLINSGLRKGECHLKPYKFGGAIST</sequence>
<reference evidence="3" key="1">
    <citation type="submission" date="2014-03" db="EMBL/GenBank/DDBJ databases">
        <authorList>
            <person name="Aksoy S."/>
            <person name="Warren W."/>
            <person name="Wilson R.K."/>
        </authorList>
    </citation>
    <scope>NUCLEOTIDE SEQUENCE [LARGE SCALE GENOMIC DNA]</scope>
    <source>
        <strain evidence="3">IAEA</strain>
    </source>
</reference>
<feature type="transmembrane region" description="Helical" evidence="1">
    <location>
        <begin position="56"/>
        <end position="77"/>
    </location>
</feature>
<keyword evidence="1" id="KW-1133">Transmembrane helix</keyword>
<organism evidence="2 3">
    <name type="scientific">Glossina pallidipes</name>
    <name type="common">Tsetse fly</name>
    <dbReference type="NCBI Taxonomy" id="7398"/>
    <lineage>
        <taxon>Eukaryota</taxon>
        <taxon>Metazoa</taxon>
        <taxon>Ecdysozoa</taxon>
        <taxon>Arthropoda</taxon>
        <taxon>Hexapoda</taxon>
        <taxon>Insecta</taxon>
        <taxon>Pterygota</taxon>
        <taxon>Neoptera</taxon>
        <taxon>Endopterygota</taxon>
        <taxon>Diptera</taxon>
        <taxon>Brachycera</taxon>
        <taxon>Muscomorpha</taxon>
        <taxon>Hippoboscoidea</taxon>
        <taxon>Glossinidae</taxon>
        <taxon>Glossina</taxon>
    </lineage>
</organism>
<protein>
    <submittedName>
        <fullName evidence="2">Uncharacterized protein</fullName>
    </submittedName>
</protein>
<accession>A0A1A9ZHM2</accession>
<name>A0A1A9ZHM2_GLOPL</name>
<keyword evidence="1" id="KW-0472">Membrane</keyword>
<dbReference type="VEuPathDB" id="VectorBase:GPAI014887"/>
<dbReference type="EnsemblMetazoa" id="GPAI014887-RA">
    <property type="protein sequence ID" value="GPAI014887-PA"/>
    <property type="gene ID" value="GPAI014887"/>
</dbReference>
<dbReference type="AlphaFoldDB" id="A0A1A9ZHM2"/>